<dbReference type="GO" id="GO:0000917">
    <property type="term" value="P:division septum assembly"/>
    <property type="evidence" value="ECO:0007669"/>
    <property type="project" value="UniProtKB-KW"/>
</dbReference>
<dbReference type="InterPro" id="IPR007838">
    <property type="entry name" value="Cell_div_ZapA-like"/>
</dbReference>
<keyword evidence="6" id="KW-0131">Cell cycle</keyword>
<dbReference type="InterPro" id="IPR036192">
    <property type="entry name" value="Cell_div_ZapA-like_sf"/>
</dbReference>
<dbReference type="Pfam" id="PF05164">
    <property type="entry name" value="ZapA"/>
    <property type="match status" value="1"/>
</dbReference>
<dbReference type="GO" id="GO:0000921">
    <property type="term" value="P:septin ring assembly"/>
    <property type="evidence" value="ECO:0007669"/>
    <property type="project" value="TreeGrafter"/>
</dbReference>
<dbReference type="PANTHER" id="PTHR34981:SF1">
    <property type="entry name" value="CELL DIVISION PROTEIN ZAPA"/>
    <property type="match status" value="1"/>
</dbReference>
<dbReference type="GO" id="GO:0030428">
    <property type="term" value="C:cell septum"/>
    <property type="evidence" value="ECO:0007669"/>
    <property type="project" value="TreeGrafter"/>
</dbReference>
<evidence type="ECO:0000256" key="2">
    <source>
        <dbReference type="ARBA" id="ARBA00015195"/>
    </source>
</evidence>
<reference evidence="11 12" key="1">
    <citation type="submission" date="2016-11" db="EMBL/GenBank/DDBJ databases">
        <title>Complete genome sequence of the aerobically denitrifying bacterium Chelatococcus daeguensis TAD1.</title>
        <authorList>
            <person name="Yang Y."/>
            <person name="Huang S."/>
            <person name="Lin E."/>
        </authorList>
    </citation>
    <scope>NUCLEOTIDE SEQUENCE [LARGE SCALE GENOMIC DNA]</scope>
    <source>
        <strain evidence="11 12">TAD1</strain>
    </source>
</reference>
<keyword evidence="4 11" id="KW-0132">Cell division</keyword>
<evidence type="ECO:0000256" key="8">
    <source>
        <dbReference type="ARBA" id="ARBA00026068"/>
    </source>
</evidence>
<comment type="subunit">
    <text evidence="8">Homodimer. Interacts with FtsZ.</text>
</comment>
<evidence type="ECO:0000256" key="3">
    <source>
        <dbReference type="ARBA" id="ARBA00022490"/>
    </source>
</evidence>
<evidence type="ECO:0000313" key="12">
    <source>
        <dbReference type="Proteomes" id="UP000182703"/>
    </source>
</evidence>
<dbReference type="GO" id="GO:0043093">
    <property type="term" value="P:FtsZ-dependent cytokinesis"/>
    <property type="evidence" value="ECO:0007669"/>
    <property type="project" value="TreeGrafter"/>
</dbReference>
<sequence>MPQVSVTIAGRLYRMACGEGEEAHIEGLAATLDGRIEEMRTAFGEIGDMRLHVMAALTIADELSEAKRALARLENEVATLKDAVGAGDERIGAIEERLAEAVSTLAERVERVTKSLTPPAQPSQPG</sequence>
<evidence type="ECO:0000313" key="11">
    <source>
        <dbReference type="EMBL" id="APF38267.1"/>
    </source>
</evidence>
<evidence type="ECO:0000256" key="10">
    <source>
        <dbReference type="SAM" id="Coils"/>
    </source>
</evidence>
<evidence type="ECO:0000256" key="6">
    <source>
        <dbReference type="ARBA" id="ARBA00023306"/>
    </source>
</evidence>
<comment type="subcellular location">
    <subcellularLocation>
        <location evidence="1">Cytoplasm</location>
    </subcellularLocation>
</comment>
<dbReference type="GO" id="GO:0005829">
    <property type="term" value="C:cytosol"/>
    <property type="evidence" value="ECO:0007669"/>
    <property type="project" value="TreeGrafter"/>
</dbReference>
<dbReference type="InterPro" id="IPR042233">
    <property type="entry name" value="Cell_div_ZapA_N"/>
</dbReference>
<dbReference type="GO" id="GO:0032153">
    <property type="term" value="C:cell division site"/>
    <property type="evidence" value="ECO:0007669"/>
    <property type="project" value="TreeGrafter"/>
</dbReference>
<dbReference type="PANTHER" id="PTHR34981">
    <property type="entry name" value="CELL DIVISION PROTEIN ZAPA"/>
    <property type="match status" value="1"/>
</dbReference>
<dbReference type="AlphaFoldDB" id="A0AAC9JVZ9"/>
<evidence type="ECO:0000256" key="1">
    <source>
        <dbReference type="ARBA" id="ARBA00004496"/>
    </source>
</evidence>
<evidence type="ECO:0000256" key="4">
    <source>
        <dbReference type="ARBA" id="ARBA00022618"/>
    </source>
</evidence>
<dbReference type="Gene3D" id="3.30.160.880">
    <property type="entry name" value="Cell division protein ZapA protomer, N-terminal domain"/>
    <property type="match status" value="1"/>
</dbReference>
<evidence type="ECO:0000256" key="5">
    <source>
        <dbReference type="ARBA" id="ARBA00023210"/>
    </source>
</evidence>
<keyword evidence="3" id="KW-0963">Cytoplasm</keyword>
<evidence type="ECO:0000256" key="7">
    <source>
        <dbReference type="ARBA" id="ARBA00024910"/>
    </source>
</evidence>
<keyword evidence="12" id="KW-1185">Reference proteome</keyword>
<dbReference type="RefSeq" id="WP_055457658.1">
    <property type="nucleotide sequence ID" value="NZ_CP018095.1"/>
</dbReference>
<evidence type="ECO:0000256" key="9">
    <source>
        <dbReference type="ARBA" id="ARBA00033158"/>
    </source>
</evidence>
<keyword evidence="10" id="KW-0175">Coiled coil</keyword>
<gene>
    <name evidence="11" type="ORF">BOQ54_13820</name>
</gene>
<protein>
    <recommendedName>
        <fullName evidence="2">Cell division protein ZapA</fullName>
    </recommendedName>
    <alternativeName>
        <fullName evidence="9">Z ring-associated protein ZapA</fullName>
    </alternativeName>
</protein>
<dbReference type="EMBL" id="CP018095">
    <property type="protein sequence ID" value="APF38267.1"/>
    <property type="molecule type" value="Genomic_DNA"/>
</dbReference>
<proteinExistence type="predicted"/>
<keyword evidence="5" id="KW-0717">Septation</keyword>
<name>A0AAC9JVZ9_9HYPH</name>
<organism evidence="11 12">
    <name type="scientific">Chelatococcus daeguensis</name>
    <dbReference type="NCBI Taxonomy" id="444444"/>
    <lineage>
        <taxon>Bacteria</taxon>
        <taxon>Pseudomonadati</taxon>
        <taxon>Pseudomonadota</taxon>
        <taxon>Alphaproteobacteria</taxon>
        <taxon>Hyphomicrobiales</taxon>
        <taxon>Chelatococcaceae</taxon>
        <taxon>Chelatococcus</taxon>
    </lineage>
</organism>
<dbReference type="KEGG" id="cdq:BOQ54_13820"/>
<dbReference type="SUPFAM" id="SSF102829">
    <property type="entry name" value="Cell division protein ZapA-like"/>
    <property type="match status" value="1"/>
</dbReference>
<feature type="coiled-coil region" evidence="10">
    <location>
        <begin position="56"/>
        <end position="83"/>
    </location>
</feature>
<comment type="function">
    <text evidence="7">Activator of cell division through the inhibition of FtsZ GTPase activity, therefore promoting FtsZ assembly into bundles of protofilaments necessary for the formation of the division Z ring. It is recruited early at mid-cell but it is not essential for cell division.</text>
</comment>
<accession>A0AAC9JVZ9</accession>
<dbReference type="Proteomes" id="UP000182703">
    <property type="component" value="Chromosome"/>
</dbReference>